<sequence>MRILSEKNGDIVVWSQYGAHYIRSTIKEMFFGINLTQSIETDWCPRKNGKLLPER</sequence>
<dbReference type="EMBL" id="CABPRJ010002465">
    <property type="protein sequence ID" value="VVC46309.1"/>
    <property type="molecule type" value="Genomic_DNA"/>
</dbReference>
<keyword evidence="2" id="KW-1185">Reference proteome</keyword>
<dbReference type="AlphaFoldDB" id="A0A5E4NQZ9"/>
<proteinExistence type="predicted"/>
<accession>A0A5E4NQZ9</accession>
<organism evidence="1 2">
    <name type="scientific">Cinara cedri</name>
    <dbReference type="NCBI Taxonomy" id="506608"/>
    <lineage>
        <taxon>Eukaryota</taxon>
        <taxon>Metazoa</taxon>
        <taxon>Ecdysozoa</taxon>
        <taxon>Arthropoda</taxon>
        <taxon>Hexapoda</taxon>
        <taxon>Insecta</taxon>
        <taxon>Pterygota</taxon>
        <taxon>Neoptera</taxon>
        <taxon>Paraneoptera</taxon>
        <taxon>Hemiptera</taxon>
        <taxon>Sternorrhyncha</taxon>
        <taxon>Aphidomorpha</taxon>
        <taxon>Aphidoidea</taxon>
        <taxon>Aphididae</taxon>
        <taxon>Lachninae</taxon>
        <taxon>Cinara</taxon>
    </lineage>
</organism>
<evidence type="ECO:0000313" key="1">
    <source>
        <dbReference type="EMBL" id="VVC46309.1"/>
    </source>
</evidence>
<gene>
    <name evidence="1" type="ORF">CINCED_3A025246</name>
</gene>
<name>A0A5E4NQZ9_9HEMI</name>
<protein>
    <submittedName>
        <fullName evidence="1">Uncharacterized protein</fullName>
    </submittedName>
</protein>
<dbReference type="Proteomes" id="UP000325440">
    <property type="component" value="Unassembled WGS sequence"/>
</dbReference>
<reference evidence="1 2" key="1">
    <citation type="submission" date="2019-08" db="EMBL/GenBank/DDBJ databases">
        <authorList>
            <person name="Alioto T."/>
            <person name="Alioto T."/>
            <person name="Gomez Garrido J."/>
        </authorList>
    </citation>
    <scope>NUCLEOTIDE SEQUENCE [LARGE SCALE GENOMIC DNA]</scope>
</reference>
<evidence type="ECO:0000313" key="2">
    <source>
        <dbReference type="Proteomes" id="UP000325440"/>
    </source>
</evidence>